<keyword evidence="5" id="KW-0732">Signal</keyword>
<dbReference type="InterPro" id="IPR011050">
    <property type="entry name" value="Pectin_lyase_fold/virulence"/>
</dbReference>
<keyword evidence="6 8" id="KW-0106">Calcium</keyword>
<dbReference type="PANTHER" id="PTHR31683">
    <property type="entry name" value="PECTATE LYASE 18-RELATED"/>
    <property type="match status" value="1"/>
</dbReference>
<feature type="domain" description="Pectate lyase" evidence="9">
    <location>
        <begin position="1"/>
        <end position="78"/>
    </location>
</feature>
<dbReference type="PANTHER" id="PTHR31683:SF74">
    <property type="entry name" value="PECTATE LYASE"/>
    <property type="match status" value="1"/>
</dbReference>
<keyword evidence="11" id="KW-1185">Reference proteome</keyword>
<dbReference type="Proteomes" id="UP000243459">
    <property type="component" value="Chromosome 7"/>
</dbReference>
<evidence type="ECO:0000256" key="8">
    <source>
        <dbReference type="RuleBase" id="RU361123"/>
    </source>
</evidence>
<dbReference type="UniPathway" id="UPA00545">
    <property type="reaction ID" value="UER00824"/>
</dbReference>
<dbReference type="GO" id="GO:0045490">
    <property type="term" value="P:pectin catabolic process"/>
    <property type="evidence" value="ECO:0007669"/>
    <property type="project" value="UniProtKB-UniPathway"/>
</dbReference>
<evidence type="ECO:0000256" key="4">
    <source>
        <dbReference type="ARBA" id="ARBA00022723"/>
    </source>
</evidence>
<gene>
    <name evidence="10" type="ORF">A4U43_C07F21510</name>
</gene>
<dbReference type="GO" id="GO:0046872">
    <property type="term" value="F:metal ion binding"/>
    <property type="evidence" value="ECO:0007669"/>
    <property type="project" value="UniProtKB-KW"/>
</dbReference>
<dbReference type="Gene3D" id="2.160.20.10">
    <property type="entry name" value="Single-stranded right-handed beta-helix, Pectin lyase-like"/>
    <property type="match status" value="1"/>
</dbReference>
<sequence length="149" mass="16355">MLLGHDDGFVRDKDMKVTVAFNRFGPNCIQRMPRIRHGYAHVVNNFYDGWRDYAMGGSMNPTIKSQGNLYVAVGNKEVIWKEDGPGRGTSWNLKSVNDAFINGASFRQVGSAGVSPHYKPDEAFAAGNPDQVHALTRDAGALRCHANGC</sequence>
<dbReference type="Gramene" id="ONK64043">
    <property type="protein sequence ID" value="ONK64043"/>
    <property type="gene ID" value="A4U43_C07F21510"/>
</dbReference>
<comment type="catalytic activity">
    <reaction evidence="1 8">
        <text>Eliminative cleavage of (1-&gt;4)-alpha-D-galacturonan to give oligosaccharides with 4-deoxy-alpha-D-galact-4-enuronosyl groups at their non-reducing ends.</text>
        <dbReference type="EC" id="4.2.2.2"/>
    </reaction>
</comment>
<dbReference type="GO" id="GO:0030570">
    <property type="term" value="F:pectate lyase activity"/>
    <property type="evidence" value="ECO:0007669"/>
    <property type="project" value="UniProtKB-EC"/>
</dbReference>
<dbReference type="InterPro" id="IPR045032">
    <property type="entry name" value="PEL"/>
</dbReference>
<dbReference type="PRINTS" id="PR00807">
    <property type="entry name" value="AMBALLERGEN"/>
</dbReference>
<dbReference type="AlphaFoldDB" id="A0A5P1EE39"/>
<comment type="cofactor">
    <cofactor evidence="8">
        <name>Ca(2+)</name>
        <dbReference type="ChEBI" id="CHEBI:29108"/>
    </cofactor>
    <text evidence="8">Binds 1 Ca(2+) ion. Required for its activity.</text>
</comment>
<evidence type="ECO:0000313" key="11">
    <source>
        <dbReference type="Proteomes" id="UP000243459"/>
    </source>
</evidence>
<evidence type="ECO:0000256" key="6">
    <source>
        <dbReference type="ARBA" id="ARBA00022837"/>
    </source>
</evidence>
<organism evidence="10 11">
    <name type="scientific">Asparagus officinalis</name>
    <name type="common">Garden asparagus</name>
    <dbReference type="NCBI Taxonomy" id="4686"/>
    <lineage>
        <taxon>Eukaryota</taxon>
        <taxon>Viridiplantae</taxon>
        <taxon>Streptophyta</taxon>
        <taxon>Embryophyta</taxon>
        <taxon>Tracheophyta</taxon>
        <taxon>Spermatophyta</taxon>
        <taxon>Magnoliopsida</taxon>
        <taxon>Liliopsida</taxon>
        <taxon>Asparagales</taxon>
        <taxon>Asparagaceae</taxon>
        <taxon>Asparagoideae</taxon>
        <taxon>Asparagus</taxon>
    </lineage>
</organism>
<proteinExistence type="inferred from homology"/>
<dbReference type="InterPro" id="IPR012334">
    <property type="entry name" value="Pectin_lyas_fold"/>
</dbReference>
<evidence type="ECO:0000259" key="9">
    <source>
        <dbReference type="Pfam" id="PF00544"/>
    </source>
</evidence>
<comment type="similarity">
    <text evidence="8">Belongs to the polysaccharide lyase 1 family.</text>
</comment>
<dbReference type="InterPro" id="IPR002022">
    <property type="entry name" value="Pec_lyase"/>
</dbReference>
<dbReference type="EMBL" id="CM007387">
    <property type="protein sequence ID" value="ONK64043.1"/>
    <property type="molecule type" value="Genomic_DNA"/>
</dbReference>
<reference evidence="11" key="1">
    <citation type="journal article" date="2017" name="Nat. Commun.">
        <title>The asparagus genome sheds light on the origin and evolution of a young Y chromosome.</title>
        <authorList>
            <person name="Harkess A."/>
            <person name="Zhou J."/>
            <person name="Xu C."/>
            <person name="Bowers J.E."/>
            <person name="Van der Hulst R."/>
            <person name="Ayyampalayam S."/>
            <person name="Mercati F."/>
            <person name="Riccardi P."/>
            <person name="McKain M.R."/>
            <person name="Kakrana A."/>
            <person name="Tang H."/>
            <person name="Ray J."/>
            <person name="Groenendijk J."/>
            <person name="Arikit S."/>
            <person name="Mathioni S.M."/>
            <person name="Nakano M."/>
            <person name="Shan H."/>
            <person name="Telgmann-Rauber A."/>
            <person name="Kanno A."/>
            <person name="Yue Z."/>
            <person name="Chen H."/>
            <person name="Li W."/>
            <person name="Chen Y."/>
            <person name="Xu X."/>
            <person name="Zhang Y."/>
            <person name="Luo S."/>
            <person name="Chen H."/>
            <person name="Gao J."/>
            <person name="Mao Z."/>
            <person name="Pires J.C."/>
            <person name="Luo M."/>
            <person name="Kudrna D."/>
            <person name="Wing R.A."/>
            <person name="Meyers B.C."/>
            <person name="Yi K."/>
            <person name="Kong H."/>
            <person name="Lavrijsen P."/>
            <person name="Sunseri F."/>
            <person name="Falavigna A."/>
            <person name="Ye Y."/>
            <person name="Leebens-Mack J.H."/>
            <person name="Chen G."/>
        </authorList>
    </citation>
    <scope>NUCLEOTIDE SEQUENCE [LARGE SCALE GENOMIC DNA]</scope>
    <source>
        <strain evidence="11">cv. DH0086</strain>
    </source>
</reference>
<name>A0A5P1EE39_ASPOF</name>
<keyword evidence="4 8" id="KW-0479">Metal-binding</keyword>
<evidence type="ECO:0000256" key="2">
    <source>
        <dbReference type="ARBA" id="ARBA00005220"/>
    </source>
</evidence>
<protein>
    <recommendedName>
        <fullName evidence="3 8">Pectate lyase</fullName>
        <ecNumber evidence="3 8">4.2.2.2</ecNumber>
    </recommendedName>
</protein>
<dbReference type="InterPro" id="IPR018082">
    <property type="entry name" value="AmbAllergen"/>
</dbReference>
<evidence type="ECO:0000256" key="7">
    <source>
        <dbReference type="ARBA" id="ARBA00023239"/>
    </source>
</evidence>
<dbReference type="EC" id="4.2.2.2" evidence="3 8"/>
<evidence type="ECO:0000313" key="10">
    <source>
        <dbReference type="EMBL" id="ONK64043.1"/>
    </source>
</evidence>
<comment type="pathway">
    <text evidence="2 8">Glycan metabolism; pectin degradation; 2-dehydro-3-deoxy-D-gluconate from pectin: step 2/5.</text>
</comment>
<evidence type="ECO:0000256" key="5">
    <source>
        <dbReference type="ARBA" id="ARBA00022729"/>
    </source>
</evidence>
<dbReference type="SUPFAM" id="SSF51126">
    <property type="entry name" value="Pectin lyase-like"/>
    <property type="match status" value="1"/>
</dbReference>
<evidence type="ECO:0000256" key="3">
    <source>
        <dbReference type="ARBA" id="ARBA00012272"/>
    </source>
</evidence>
<dbReference type="Pfam" id="PF00544">
    <property type="entry name" value="Pectate_lyase_4"/>
    <property type="match status" value="1"/>
</dbReference>
<evidence type="ECO:0000256" key="1">
    <source>
        <dbReference type="ARBA" id="ARBA00000695"/>
    </source>
</evidence>
<accession>A0A5P1EE39</accession>
<keyword evidence="7 8" id="KW-0456">Lyase</keyword>
<dbReference type="OMA" id="HAREKEW"/>